<dbReference type="GO" id="GO:0008081">
    <property type="term" value="F:phosphoric diester hydrolase activity"/>
    <property type="evidence" value="ECO:0007669"/>
    <property type="project" value="TreeGrafter"/>
</dbReference>
<sequence length="136" mass="15511">GINSDKKWDSIRDKIKESNCDIICLQETKRENFDQYFLKKLCPPSFDAFEFLPSIGASGGVITIWKSHMFQGSLAFSNEFGISVEFTSNQNGVDWILTNIYGPCTASGKQQFVSWLKHIQMPDNFPWLLVGDFNLM</sequence>
<evidence type="ECO:0000256" key="4">
    <source>
        <dbReference type="ARBA" id="ARBA00022842"/>
    </source>
</evidence>
<evidence type="ECO:0000313" key="7">
    <source>
        <dbReference type="EMBL" id="KAG2537850.1"/>
    </source>
</evidence>
<dbReference type="GO" id="GO:0006284">
    <property type="term" value="P:base-excision repair"/>
    <property type="evidence" value="ECO:0007669"/>
    <property type="project" value="TreeGrafter"/>
</dbReference>
<reference evidence="7" key="1">
    <citation type="submission" date="2020-05" db="EMBL/GenBank/DDBJ databases">
        <title>WGS assembly of Panicum virgatum.</title>
        <authorList>
            <person name="Lovell J.T."/>
            <person name="Jenkins J."/>
            <person name="Shu S."/>
            <person name="Juenger T.E."/>
            <person name="Schmutz J."/>
        </authorList>
    </citation>
    <scope>NUCLEOTIDE SEQUENCE</scope>
    <source>
        <strain evidence="7">AP13</strain>
    </source>
</reference>
<dbReference type="Gene3D" id="3.60.10.10">
    <property type="entry name" value="Endonuclease/exonuclease/phosphatase"/>
    <property type="match status" value="1"/>
</dbReference>
<dbReference type="PANTHER" id="PTHR22748">
    <property type="entry name" value="AP ENDONUCLEASE"/>
    <property type="match status" value="1"/>
</dbReference>
<feature type="binding site" evidence="5">
    <location>
        <position position="27"/>
    </location>
    <ligand>
        <name>Mg(2+)</name>
        <dbReference type="ChEBI" id="CHEBI:18420"/>
        <label>1</label>
    </ligand>
</feature>
<dbReference type="InterPro" id="IPR005135">
    <property type="entry name" value="Endo/exonuclease/phosphatase"/>
</dbReference>
<keyword evidence="5" id="KW-0464">Manganese</keyword>
<keyword evidence="2 5" id="KW-0479">Metal-binding</keyword>
<evidence type="ECO:0000256" key="2">
    <source>
        <dbReference type="ARBA" id="ARBA00022723"/>
    </source>
</evidence>
<evidence type="ECO:0000256" key="1">
    <source>
        <dbReference type="ARBA" id="ARBA00007092"/>
    </source>
</evidence>
<dbReference type="EMBL" id="CM029054">
    <property type="protein sequence ID" value="KAG2537850.1"/>
    <property type="molecule type" value="Genomic_DNA"/>
</dbReference>
<evidence type="ECO:0000259" key="6">
    <source>
        <dbReference type="Pfam" id="PF03372"/>
    </source>
</evidence>
<feature type="domain" description="Endonuclease/exonuclease/phosphatase" evidence="6">
    <location>
        <begin position="10"/>
        <end position="135"/>
    </location>
</feature>
<evidence type="ECO:0000256" key="5">
    <source>
        <dbReference type="PIRSR" id="PIRSR604808-2"/>
    </source>
</evidence>
<comment type="similarity">
    <text evidence="1">Belongs to the DNA repair enzymes AP/ExoA family.</text>
</comment>
<comment type="caution">
    <text evidence="7">The sequence shown here is derived from an EMBL/GenBank/DDBJ whole genome shotgun (WGS) entry which is preliminary data.</text>
</comment>
<dbReference type="GO" id="GO:0003906">
    <property type="term" value="F:DNA-(apurinic or apyrimidinic site) endonuclease activity"/>
    <property type="evidence" value="ECO:0007669"/>
    <property type="project" value="TreeGrafter"/>
</dbReference>
<evidence type="ECO:0000313" key="8">
    <source>
        <dbReference type="Proteomes" id="UP000823388"/>
    </source>
</evidence>
<dbReference type="PANTHER" id="PTHR22748:SF19">
    <property type="entry name" value="ENDONUCLEASE_EXONUCLEASE_PHOSPHATASE DOMAIN-CONTAINING PROTEIN"/>
    <property type="match status" value="1"/>
</dbReference>
<feature type="non-terminal residue" evidence="7">
    <location>
        <position position="1"/>
    </location>
</feature>
<proteinExistence type="inferred from homology"/>
<dbReference type="InterPro" id="IPR004808">
    <property type="entry name" value="AP_endonuc_1"/>
</dbReference>
<dbReference type="AlphaFoldDB" id="A0A8T0MKP1"/>
<comment type="cofactor">
    <cofactor evidence="5">
        <name>Mg(2+)</name>
        <dbReference type="ChEBI" id="CHEBI:18420"/>
    </cofactor>
    <cofactor evidence="5">
        <name>Mn(2+)</name>
        <dbReference type="ChEBI" id="CHEBI:29035"/>
    </cofactor>
    <text evidence="5">Probably binds two magnesium or manganese ions per subunit.</text>
</comment>
<dbReference type="Proteomes" id="UP000823388">
    <property type="component" value="Chromosome 9N"/>
</dbReference>
<gene>
    <name evidence="7" type="ORF">PVAP13_9NG327119</name>
</gene>
<keyword evidence="8" id="KW-1185">Reference proteome</keyword>
<evidence type="ECO:0000256" key="3">
    <source>
        <dbReference type="ARBA" id="ARBA00022801"/>
    </source>
</evidence>
<keyword evidence="4 5" id="KW-0460">Magnesium</keyword>
<accession>A0A8T0MKP1</accession>
<dbReference type="InterPro" id="IPR036691">
    <property type="entry name" value="Endo/exonu/phosph_ase_sf"/>
</dbReference>
<protein>
    <recommendedName>
        <fullName evidence="6">Endonuclease/exonuclease/phosphatase domain-containing protein</fullName>
    </recommendedName>
</protein>
<name>A0A8T0MKP1_PANVG</name>
<organism evidence="7 8">
    <name type="scientific">Panicum virgatum</name>
    <name type="common">Blackwell switchgrass</name>
    <dbReference type="NCBI Taxonomy" id="38727"/>
    <lineage>
        <taxon>Eukaryota</taxon>
        <taxon>Viridiplantae</taxon>
        <taxon>Streptophyta</taxon>
        <taxon>Embryophyta</taxon>
        <taxon>Tracheophyta</taxon>
        <taxon>Spermatophyta</taxon>
        <taxon>Magnoliopsida</taxon>
        <taxon>Liliopsida</taxon>
        <taxon>Poales</taxon>
        <taxon>Poaceae</taxon>
        <taxon>PACMAD clade</taxon>
        <taxon>Panicoideae</taxon>
        <taxon>Panicodae</taxon>
        <taxon>Paniceae</taxon>
        <taxon>Panicinae</taxon>
        <taxon>Panicum</taxon>
        <taxon>Panicum sect. Hiantes</taxon>
    </lineage>
</organism>
<keyword evidence="3" id="KW-0378">Hydrolase</keyword>
<dbReference type="Pfam" id="PF03372">
    <property type="entry name" value="Exo_endo_phos"/>
    <property type="match status" value="1"/>
</dbReference>
<dbReference type="GO" id="GO:0008311">
    <property type="term" value="F:double-stranded DNA 3'-5' DNA exonuclease activity"/>
    <property type="evidence" value="ECO:0007669"/>
    <property type="project" value="TreeGrafter"/>
</dbReference>
<dbReference type="GO" id="GO:0046872">
    <property type="term" value="F:metal ion binding"/>
    <property type="evidence" value="ECO:0007669"/>
    <property type="project" value="UniProtKB-KW"/>
</dbReference>
<dbReference type="SUPFAM" id="SSF56219">
    <property type="entry name" value="DNase I-like"/>
    <property type="match status" value="1"/>
</dbReference>
<dbReference type="GO" id="GO:0005634">
    <property type="term" value="C:nucleus"/>
    <property type="evidence" value="ECO:0007669"/>
    <property type="project" value="TreeGrafter"/>
</dbReference>